<keyword evidence="3" id="KW-1185">Reference proteome</keyword>
<feature type="compositionally biased region" description="Low complexity" evidence="1">
    <location>
        <begin position="400"/>
        <end position="417"/>
    </location>
</feature>
<gene>
    <name evidence="2" type="ORF">HYH03_005180</name>
</gene>
<dbReference type="PANTHER" id="PTHR46701">
    <property type="entry name" value="GLYCOSYLTRANSFERASE-LIKE KOBITO 1"/>
    <property type="match status" value="1"/>
</dbReference>
<feature type="compositionally biased region" description="Pro residues" evidence="1">
    <location>
        <begin position="443"/>
        <end position="452"/>
    </location>
</feature>
<comment type="caution">
    <text evidence="2">The sequence shown here is derived from an EMBL/GenBank/DDBJ whole genome shotgun (WGS) entry which is preliminary data.</text>
</comment>
<feature type="region of interest" description="Disordered" evidence="1">
    <location>
        <begin position="355"/>
        <end position="452"/>
    </location>
</feature>
<evidence type="ECO:0000313" key="2">
    <source>
        <dbReference type="EMBL" id="KAG2496772.1"/>
    </source>
</evidence>
<evidence type="ECO:0008006" key="4">
    <source>
        <dbReference type="Google" id="ProtNLM"/>
    </source>
</evidence>
<evidence type="ECO:0000313" key="3">
    <source>
        <dbReference type="Proteomes" id="UP000612055"/>
    </source>
</evidence>
<feature type="compositionally biased region" description="Basic and acidic residues" evidence="1">
    <location>
        <begin position="426"/>
        <end position="441"/>
    </location>
</feature>
<dbReference type="AlphaFoldDB" id="A0A835Y5L0"/>
<evidence type="ECO:0000256" key="1">
    <source>
        <dbReference type="SAM" id="MobiDB-lite"/>
    </source>
</evidence>
<sequence length="452" mass="50264">MQWHTQLGVCRFYIGYQGSDNATLSLLQQLDSVRLVLFRGPFAEVETRKRWLALRASHHYAKKHGNWILMLLQSFTGDESFTLARQEGFHWLAHIDCDELIMPSTTLRGDLRRVPPWVAWLKMRNYEAVVESVDVTNKFEEVTLFKSPRGPKGLQWRFRLGSHKDLGWHHFHLYNNGKAIGRADRGPIRMWGPHDFKAASNASWAHPHHNPEGKEVHQEAPLIVLHMPYTNWHELVSKAKVAKLTCPPEVFEAAKDRNHTAVESCILLSFDRHAFMAAVRGEEVARQFWVGNCLMSEGSSRGDGKNCRVFRDVARLKELLVQDGLFVRALAPQQTLRAHELAIRSLARSMGIRVSTPRGEEAAPAIATAPSSQAAGTKAATAETVSGKGSMNDGARREQAASSSGSGSAAAGTEAGSRLAVTSEEQDAKWEAAVRAAERGQPDMPPAPPRKH</sequence>
<accession>A0A835Y5L0</accession>
<reference evidence="2" key="1">
    <citation type="journal article" date="2020" name="bioRxiv">
        <title>Comparative genomics of Chlamydomonas.</title>
        <authorList>
            <person name="Craig R.J."/>
            <person name="Hasan A.R."/>
            <person name="Ness R.W."/>
            <person name="Keightley P.D."/>
        </authorList>
    </citation>
    <scope>NUCLEOTIDE SEQUENCE</scope>
    <source>
        <strain evidence="2">CCAP 11/70</strain>
    </source>
</reference>
<name>A0A835Y5L0_9CHLO</name>
<dbReference type="Proteomes" id="UP000612055">
    <property type="component" value="Unassembled WGS sequence"/>
</dbReference>
<organism evidence="2 3">
    <name type="scientific">Edaphochlamys debaryana</name>
    <dbReference type="NCBI Taxonomy" id="47281"/>
    <lineage>
        <taxon>Eukaryota</taxon>
        <taxon>Viridiplantae</taxon>
        <taxon>Chlorophyta</taxon>
        <taxon>core chlorophytes</taxon>
        <taxon>Chlorophyceae</taxon>
        <taxon>CS clade</taxon>
        <taxon>Chlamydomonadales</taxon>
        <taxon>Chlamydomonadales incertae sedis</taxon>
        <taxon>Edaphochlamys</taxon>
    </lineage>
</organism>
<dbReference type="EMBL" id="JAEHOE010000017">
    <property type="protein sequence ID" value="KAG2496772.1"/>
    <property type="molecule type" value="Genomic_DNA"/>
</dbReference>
<protein>
    <recommendedName>
        <fullName evidence="4">Glycosyltransferase family 92 protein</fullName>
    </recommendedName>
</protein>
<dbReference type="GO" id="GO:0009737">
    <property type="term" value="P:response to abscisic acid"/>
    <property type="evidence" value="ECO:0007669"/>
    <property type="project" value="InterPro"/>
</dbReference>
<dbReference type="PANTHER" id="PTHR46701:SF7">
    <property type="entry name" value="GLYCOSYLTRANSFERASE-LIKE KOBITO 1"/>
    <property type="match status" value="1"/>
</dbReference>
<dbReference type="GO" id="GO:0030244">
    <property type="term" value="P:cellulose biosynthetic process"/>
    <property type="evidence" value="ECO:0007669"/>
    <property type="project" value="InterPro"/>
</dbReference>
<proteinExistence type="predicted"/>
<dbReference type="InterPro" id="IPR044224">
    <property type="entry name" value="KOBITO1-like"/>
</dbReference>
<dbReference type="OrthoDB" id="433309at2759"/>